<dbReference type="RefSeq" id="WP_015558653.1">
    <property type="nucleotide sequence ID" value="NC_021039.1"/>
</dbReference>
<evidence type="ECO:0000256" key="6">
    <source>
        <dbReference type="ARBA" id="ARBA00022695"/>
    </source>
</evidence>
<dbReference type="PATRIC" id="fig|213810.4.peg.1568"/>
<dbReference type="CDD" id="cd04485">
    <property type="entry name" value="DnaE_OBF"/>
    <property type="match status" value="1"/>
</dbReference>
<name>D4LDQ2_RUMC1</name>
<dbReference type="InterPro" id="IPR003141">
    <property type="entry name" value="Pol/His_phosphatase_N"/>
</dbReference>
<dbReference type="NCBIfam" id="NF004226">
    <property type="entry name" value="PRK05673.1"/>
    <property type="match status" value="1"/>
</dbReference>
<keyword evidence="13" id="KW-1185">Reference proteome</keyword>
<dbReference type="Pfam" id="PF14579">
    <property type="entry name" value="HHH_6"/>
    <property type="match status" value="1"/>
</dbReference>
<dbReference type="InterPro" id="IPR004805">
    <property type="entry name" value="DnaE2/DnaE/PolC"/>
</dbReference>
<evidence type="ECO:0000313" key="12">
    <source>
        <dbReference type="EMBL" id="CBL17747.1"/>
    </source>
</evidence>
<dbReference type="NCBIfam" id="TIGR00594">
    <property type="entry name" value="polc"/>
    <property type="match status" value="1"/>
</dbReference>
<evidence type="ECO:0000313" key="13">
    <source>
        <dbReference type="Proteomes" id="UP000007054"/>
    </source>
</evidence>
<keyword evidence="6 12" id="KW-0548">Nucleotidyltransferase</keyword>
<dbReference type="STRING" id="213810.RUM_16680"/>
<dbReference type="InterPro" id="IPR016195">
    <property type="entry name" value="Pol/histidinol_Pase-like"/>
</dbReference>
<dbReference type="Pfam" id="PF01336">
    <property type="entry name" value="tRNA_anti-codon"/>
    <property type="match status" value="1"/>
</dbReference>
<evidence type="ECO:0000256" key="10">
    <source>
        <dbReference type="ARBA" id="ARBA00049244"/>
    </source>
</evidence>
<dbReference type="PANTHER" id="PTHR32294">
    <property type="entry name" value="DNA POLYMERASE III SUBUNIT ALPHA"/>
    <property type="match status" value="1"/>
</dbReference>
<dbReference type="NCBIfam" id="NF005298">
    <property type="entry name" value="PRK06826.1"/>
    <property type="match status" value="1"/>
</dbReference>
<feature type="domain" description="Polymerase/histidinol phosphatase N-terminal" evidence="11">
    <location>
        <begin position="5"/>
        <end position="72"/>
    </location>
</feature>
<dbReference type="HOGENOM" id="CLU_001600_0_0_9"/>
<evidence type="ECO:0000256" key="3">
    <source>
        <dbReference type="ARBA" id="ARBA00012417"/>
    </source>
</evidence>
<dbReference type="Pfam" id="PF07733">
    <property type="entry name" value="DNA_pol3_alpha"/>
    <property type="match status" value="1"/>
</dbReference>
<dbReference type="Pfam" id="PF02811">
    <property type="entry name" value="PHP"/>
    <property type="match status" value="1"/>
</dbReference>
<dbReference type="GO" id="GO:0003676">
    <property type="term" value="F:nucleic acid binding"/>
    <property type="evidence" value="ECO:0007669"/>
    <property type="project" value="InterPro"/>
</dbReference>
<dbReference type="EC" id="2.7.7.7" evidence="3"/>
<dbReference type="Pfam" id="PF17657">
    <property type="entry name" value="DNA_pol3_finger"/>
    <property type="match status" value="1"/>
</dbReference>
<dbReference type="GO" id="GO:0005737">
    <property type="term" value="C:cytoplasm"/>
    <property type="evidence" value="ECO:0007669"/>
    <property type="project" value="UniProtKB-SubCell"/>
</dbReference>
<dbReference type="InterPro" id="IPR040982">
    <property type="entry name" value="DNA_pol3_finger"/>
</dbReference>
<dbReference type="Gene3D" id="1.10.10.1600">
    <property type="entry name" value="Bacterial DNA polymerase III alpha subunit, thumb domain"/>
    <property type="match status" value="1"/>
</dbReference>
<dbReference type="EMBL" id="FP929052">
    <property type="protein sequence ID" value="CBL17747.1"/>
    <property type="molecule type" value="Genomic_DNA"/>
</dbReference>
<comment type="function">
    <text evidence="9">DNA polymerase III is a complex, multichain enzyme responsible for most of the replicative synthesis in bacteria. This DNA polymerase also exhibits 3' to 5' exonuclease activity. The alpha chain is the DNA polymerase.</text>
</comment>
<dbReference type="InterPro" id="IPR011708">
    <property type="entry name" value="DNA_pol3_alpha_NTPase_dom"/>
</dbReference>
<organism evidence="12 13">
    <name type="scientific">Ruminococcus champanellensis (strain DSM 18848 / JCM 17042 / KCTC 15320 / 18P13)</name>
    <dbReference type="NCBI Taxonomy" id="213810"/>
    <lineage>
        <taxon>Bacteria</taxon>
        <taxon>Bacillati</taxon>
        <taxon>Bacillota</taxon>
        <taxon>Clostridia</taxon>
        <taxon>Eubacteriales</taxon>
        <taxon>Oscillospiraceae</taxon>
        <taxon>Ruminococcus</taxon>
    </lineage>
</organism>
<dbReference type="GO" id="GO:0008408">
    <property type="term" value="F:3'-5' exonuclease activity"/>
    <property type="evidence" value="ECO:0007669"/>
    <property type="project" value="InterPro"/>
</dbReference>
<dbReference type="Proteomes" id="UP000007054">
    <property type="component" value="Chromosome"/>
</dbReference>
<gene>
    <name evidence="12" type="ordered locus">RUM_16680</name>
</gene>
<evidence type="ECO:0000256" key="7">
    <source>
        <dbReference type="ARBA" id="ARBA00022705"/>
    </source>
</evidence>
<dbReference type="CDD" id="cd12113">
    <property type="entry name" value="PHP_PolIIIA_DnaE3"/>
    <property type="match status" value="1"/>
</dbReference>
<keyword evidence="8" id="KW-0239">DNA-directed DNA polymerase</keyword>
<dbReference type="PANTHER" id="PTHR32294:SF0">
    <property type="entry name" value="DNA POLYMERASE III SUBUNIT ALPHA"/>
    <property type="match status" value="1"/>
</dbReference>
<dbReference type="AlphaFoldDB" id="D4LDQ2"/>
<keyword evidence="7" id="KW-0235">DNA replication</keyword>
<dbReference type="InterPro" id="IPR004013">
    <property type="entry name" value="PHP_dom"/>
</dbReference>
<accession>D4LDQ2</accession>
<comment type="subcellular location">
    <subcellularLocation>
        <location evidence="1">Cytoplasm</location>
    </subcellularLocation>
</comment>
<protein>
    <recommendedName>
        <fullName evidence="4">DNA polymerase III subunit alpha</fullName>
        <ecNumber evidence="3">2.7.7.7</ecNumber>
    </recommendedName>
</protein>
<evidence type="ECO:0000256" key="8">
    <source>
        <dbReference type="ARBA" id="ARBA00022932"/>
    </source>
</evidence>
<dbReference type="InterPro" id="IPR004365">
    <property type="entry name" value="NA-bd_OB_tRNA"/>
</dbReference>
<reference evidence="12" key="2">
    <citation type="submission" date="2010-03" db="EMBL/GenBank/DDBJ databases">
        <authorList>
            <person name="Pajon A."/>
        </authorList>
    </citation>
    <scope>NUCLEOTIDE SEQUENCE</scope>
    <source>
        <strain evidence="12">Type strain: 18P13</strain>
    </source>
</reference>
<comment type="catalytic activity">
    <reaction evidence="10">
        <text>DNA(n) + a 2'-deoxyribonucleoside 5'-triphosphate = DNA(n+1) + diphosphate</text>
        <dbReference type="Rhea" id="RHEA:22508"/>
        <dbReference type="Rhea" id="RHEA-COMP:17339"/>
        <dbReference type="Rhea" id="RHEA-COMP:17340"/>
        <dbReference type="ChEBI" id="CHEBI:33019"/>
        <dbReference type="ChEBI" id="CHEBI:61560"/>
        <dbReference type="ChEBI" id="CHEBI:173112"/>
        <dbReference type="EC" id="2.7.7.7"/>
    </reaction>
</comment>
<dbReference type="GO" id="GO:0006260">
    <property type="term" value="P:DNA replication"/>
    <property type="evidence" value="ECO:0007669"/>
    <property type="project" value="UniProtKB-KW"/>
</dbReference>
<sequence>MPDFVHLHVHTEYSLLDGACRIQQLIQRIKELGQTAVAITDHGCMYGAVEFWQAAKEAGIKPIIGCEVYVAPRSRHDKVHRLDTSPYHLVLLCRNQTGYQNLIKLVSLGYIEGFYNKPRVDLELLEQYHEGLICLSACLAGEIPRRLVNGDYAGAKEAALRYRQIFGADSYYLEVQDHGIREQKTILPQLYRLSRETGIPLVATNDAHYITREDASLQHVLLCIQTNKTVEDPTGMGFETDEFYVKSGAEMAELFSAVPDAISNTVRIAEQCNVEFTFGQLKLPAFQMDGVTDTTAFFQHLCREGLHRRYGEDPAPEIRERMQYELRVIQQMGYVDYFLIVWDFIRYARQIGVPVGPGRGSGAGSLCAYCIGITGIDPMRYHLLFERFLNPERVSMPDFDIDFCIEGRQRVIDYVIEKYGSDRVAQIIAFDTMKARAAVRDTGRAMALPYGLCDRVAKLIPGELNMTIAGAMKVSKELTELYDTDSRVHKLLDMAQRLEGMPRHATTHAAGVVIASAPVSEFVPLQKNEESIVTQYPMTTLEQLGLLKMDFLGLRNLTVIRDACRAIQQLEPDFRIDQIPLDDPAVYRMMSQGKTGGVFQFESAGMQRVLTKLEPTCMEDLIAVISLYRPGPMESIPRYIRNRHAPEQITYAHPLLKPILQVTYGCMVYQEQVMEICRSLAGYSYGRADLVRRAMAKKKHKVMEAERQTFLWGSRESDGTVSCPGAVANGVPEATANEIFDQMTSFASYAFNKSHAAAYAYLAYQTAYLKCHYFPQYMAALMTSVLSNTPKLMEYIALCEEYGMAVCRPDVNVSDMGFTVGSKGIHFGLLAVKGLGKGVISQVIQERQEHGLYHSFLDFCERMVQLDVGKRTVDNLIRCGALDGLGHNRREMLMCYEQIMDAQAGSSRTLIQGQMDLFGQGSAMPESVPIPKMEEFPPNQLLRMEKELTGMYLSGHPLGHLQWCRKLLRLPELKELQDEKDGTGISVLCMLQSVKPHVARNGEKMCFLTLEDLSGTMEAVVFPILYAQRNGMLEPEQVLLIHGKISARDGENSILCNELQPGEQIRQLLAGRQLCIKLRSDDAKRQKAVTELCRCHPGETRVCFYLTDLRRYVASRRIAGVELTAPFRDALCRIVPEDCVGMVPAANGKMSANTKNEGKAP</sequence>
<dbReference type="SMART" id="SM00481">
    <property type="entry name" value="POLIIIAc"/>
    <property type="match status" value="1"/>
</dbReference>
<reference evidence="12" key="1">
    <citation type="submission" date="2010-03" db="EMBL/GenBank/DDBJ databases">
        <title>The genome sequence of Ruminococcus sp. 18P13.</title>
        <authorList>
            <consortium name="metaHIT consortium -- http://www.metahit.eu/"/>
            <person name="Pajon A."/>
            <person name="Turner K."/>
            <person name="Parkhill J."/>
            <person name="Bernalier A."/>
        </authorList>
    </citation>
    <scope>NUCLEOTIDE SEQUENCE [LARGE SCALE GENOMIC DNA]</scope>
    <source>
        <strain evidence="12">Type strain: 18P13</strain>
    </source>
</reference>
<evidence type="ECO:0000259" key="11">
    <source>
        <dbReference type="SMART" id="SM00481"/>
    </source>
</evidence>
<evidence type="ECO:0000256" key="5">
    <source>
        <dbReference type="ARBA" id="ARBA00022679"/>
    </source>
</evidence>
<dbReference type="Gene3D" id="1.10.150.870">
    <property type="match status" value="1"/>
</dbReference>
<dbReference type="InterPro" id="IPR012340">
    <property type="entry name" value="NA-bd_OB-fold"/>
</dbReference>
<dbReference type="InterPro" id="IPR041931">
    <property type="entry name" value="DNA_pol3_alpha_thumb_dom"/>
</dbReference>
<dbReference type="KEGG" id="rch:RUM_16680"/>
<evidence type="ECO:0000256" key="4">
    <source>
        <dbReference type="ARBA" id="ARBA00019114"/>
    </source>
</evidence>
<dbReference type="GO" id="GO:0003887">
    <property type="term" value="F:DNA-directed DNA polymerase activity"/>
    <property type="evidence" value="ECO:0007669"/>
    <property type="project" value="UniProtKB-KW"/>
</dbReference>
<dbReference type="SUPFAM" id="SSF89550">
    <property type="entry name" value="PHP domain-like"/>
    <property type="match status" value="1"/>
</dbReference>
<dbReference type="InterPro" id="IPR029460">
    <property type="entry name" value="DNAPol_HHH"/>
</dbReference>
<dbReference type="Gene3D" id="2.40.50.140">
    <property type="entry name" value="Nucleic acid-binding proteins"/>
    <property type="match status" value="1"/>
</dbReference>
<keyword evidence="5 12" id="KW-0808">Transferase</keyword>
<evidence type="ECO:0000256" key="9">
    <source>
        <dbReference type="ARBA" id="ARBA00025611"/>
    </source>
</evidence>
<evidence type="ECO:0000256" key="1">
    <source>
        <dbReference type="ARBA" id="ARBA00004496"/>
    </source>
</evidence>
<proteinExistence type="inferred from homology"/>
<evidence type="ECO:0000256" key="2">
    <source>
        <dbReference type="ARBA" id="ARBA00009496"/>
    </source>
</evidence>
<dbReference type="BioCyc" id="RCHA213810:RUM_RS08115-MONOMER"/>
<comment type="similarity">
    <text evidence="2">Belongs to the DNA polymerase type-C family. DnaE subfamily.</text>
</comment>
<dbReference type="GeneID" id="83156378"/>
<dbReference type="Gene3D" id="3.20.20.140">
    <property type="entry name" value="Metal-dependent hydrolases"/>
    <property type="match status" value="1"/>
</dbReference>